<dbReference type="Pfam" id="PF13385">
    <property type="entry name" value="Laminin_G_3"/>
    <property type="match status" value="1"/>
</dbReference>
<dbReference type="InterPro" id="IPR011658">
    <property type="entry name" value="PA14_dom"/>
</dbReference>
<dbReference type="SMART" id="SM00060">
    <property type="entry name" value="FN3"/>
    <property type="match status" value="3"/>
</dbReference>
<feature type="domain" description="Fibronectin type-III" evidence="17">
    <location>
        <begin position="4313"/>
        <end position="4413"/>
    </location>
</feature>
<keyword evidence="20" id="KW-1185">Reference proteome</keyword>
<feature type="compositionally biased region" description="Polar residues" evidence="14">
    <location>
        <begin position="3523"/>
        <end position="3533"/>
    </location>
</feature>
<dbReference type="SUPFAM" id="SSF49899">
    <property type="entry name" value="Concanavalin A-like lectins/glucanases"/>
    <property type="match status" value="1"/>
</dbReference>
<evidence type="ECO:0000259" key="18">
    <source>
        <dbReference type="PROSITE" id="PS51820"/>
    </source>
</evidence>
<feature type="active site" description="Charge relay system" evidence="12">
    <location>
        <position position="3630"/>
    </location>
</feature>
<feature type="domain" description="PA14" evidence="18">
    <location>
        <begin position="1041"/>
        <end position="1195"/>
    </location>
</feature>
<dbReference type="SMART" id="SM00560">
    <property type="entry name" value="LamGL"/>
    <property type="match status" value="1"/>
</dbReference>
<dbReference type="EMBL" id="CAUJNA010001824">
    <property type="protein sequence ID" value="CAJ1389185.1"/>
    <property type="molecule type" value="Genomic_DNA"/>
</dbReference>
<dbReference type="PROSITE" id="PS00134">
    <property type="entry name" value="TRYPSIN_HIS"/>
    <property type="match status" value="1"/>
</dbReference>
<feature type="region of interest" description="Disordered" evidence="14">
    <location>
        <begin position="3508"/>
        <end position="3536"/>
    </location>
</feature>
<dbReference type="SMART" id="SM00758">
    <property type="entry name" value="PA14"/>
    <property type="match status" value="3"/>
</dbReference>
<feature type="active site" description="Charge relay system" evidence="12">
    <location>
        <position position="3789"/>
    </location>
</feature>
<dbReference type="InterPro" id="IPR043504">
    <property type="entry name" value="Peptidase_S1_PA_chymotrypsin"/>
</dbReference>
<comment type="caution">
    <text evidence="19">The sequence shown here is derived from an EMBL/GenBank/DDBJ whole genome shotgun (WGS) entry which is preliminary data.</text>
</comment>
<keyword evidence="7" id="KW-1133">Transmembrane helix</keyword>
<dbReference type="PROSITE" id="PS51892">
    <property type="entry name" value="SUBTILASE"/>
    <property type="match status" value="1"/>
</dbReference>
<dbReference type="Pfam" id="PF00041">
    <property type="entry name" value="fn3"/>
    <property type="match status" value="1"/>
</dbReference>
<comment type="similarity">
    <text evidence="12 13">Belongs to the peptidase S8 family.</text>
</comment>
<dbReference type="SMART" id="SM00303">
    <property type="entry name" value="GPS"/>
    <property type="match status" value="1"/>
</dbReference>
<dbReference type="Gene3D" id="2.40.10.10">
    <property type="entry name" value="Trypsin-like serine proteases"/>
    <property type="match status" value="1"/>
</dbReference>
<dbReference type="InterPro" id="IPR015500">
    <property type="entry name" value="Peptidase_S8_subtilisin-rel"/>
</dbReference>
<dbReference type="InterPro" id="IPR037524">
    <property type="entry name" value="PA14/GLEYA"/>
</dbReference>
<dbReference type="GO" id="GO:0016020">
    <property type="term" value="C:membrane"/>
    <property type="evidence" value="ECO:0007669"/>
    <property type="project" value="UniProtKB-SubCell"/>
</dbReference>
<dbReference type="PANTHER" id="PTHR24252:SF7">
    <property type="entry name" value="HYALIN"/>
    <property type="match status" value="1"/>
</dbReference>
<proteinExistence type="inferred from homology"/>
<dbReference type="EC" id="3.4.21.62" evidence="11"/>
<dbReference type="SUPFAM" id="SSF49265">
    <property type="entry name" value="Fibronectin type III"/>
    <property type="match status" value="2"/>
</dbReference>
<dbReference type="InterPro" id="IPR018114">
    <property type="entry name" value="TRYPSIN_HIS"/>
</dbReference>
<feature type="domain" description="Fibronectin type-III" evidence="17">
    <location>
        <begin position="4540"/>
        <end position="4640"/>
    </location>
</feature>
<evidence type="ECO:0000256" key="6">
    <source>
        <dbReference type="ARBA" id="ARBA00022825"/>
    </source>
</evidence>
<dbReference type="InterPro" id="IPR036852">
    <property type="entry name" value="Peptidase_S8/S53_dom_sf"/>
</dbReference>
<evidence type="ECO:0000256" key="4">
    <source>
        <dbReference type="ARBA" id="ARBA00022729"/>
    </source>
</evidence>
<dbReference type="CDD" id="cd07473">
    <property type="entry name" value="Peptidases_S8_Subtilisin_like"/>
    <property type="match status" value="1"/>
</dbReference>
<dbReference type="Pfam" id="PF00082">
    <property type="entry name" value="Peptidase_S8"/>
    <property type="match status" value="1"/>
</dbReference>
<comment type="catalytic activity">
    <reaction evidence="10">
        <text>Hydrolysis of proteins with broad specificity for peptide bonds, and a preference for a large uncharged residue in P1. Hydrolyzes peptide amides.</text>
        <dbReference type="EC" id="3.4.21.62"/>
    </reaction>
</comment>
<keyword evidence="8" id="KW-0472">Membrane</keyword>
<feature type="domain" description="PA14" evidence="18">
    <location>
        <begin position="1998"/>
        <end position="2145"/>
    </location>
</feature>
<dbReference type="InterPro" id="IPR000203">
    <property type="entry name" value="GPS"/>
</dbReference>
<feature type="domain" description="PA14" evidence="18">
    <location>
        <begin position="1505"/>
        <end position="1657"/>
    </location>
</feature>
<feature type="compositionally biased region" description="Basic residues" evidence="14">
    <location>
        <begin position="3511"/>
        <end position="3522"/>
    </location>
</feature>
<dbReference type="SMART" id="SM00020">
    <property type="entry name" value="Tryp_SPc"/>
    <property type="match status" value="1"/>
</dbReference>
<dbReference type="Pfam" id="PF07691">
    <property type="entry name" value="PA14"/>
    <property type="match status" value="3"/>
</dbReference>
<evidence type="ECO:0000313" key="20">
    <source>
        <dbReference type="Proteomes" id="UP001178507"/>
    </source>
</evidence>
<dbReference type="Proteomes" id="UP001178507">
    <property type="component" value="Unassembled WGS sequence"/>
</dbReference>
<dbReference type="InterPro" id="IPR034204">
    <property type="entry name" value="PfSUB1-like_cat_dom"/>
</dbReference>
<evidence type="ECO:0000256" key="7">
    <source>
        <dbReference type="ARBA" id="ARBA00022989"/>
    </source>
</evidence>
<comment type="subcellular location">
    <subcellularLocation>
        <location evidence="1">Membrane</location>
    </subcellularLocation>
</comment>
<dbReference type="Gene3D" id="2.60.40.10">
    <property type="entry name" value="Immunoglobulins"/>
    <property type="match status" value="2"/>
</dbReference>
<evidence type="ECO:0000256" key="9">
    <source>
        <dbReference type="ARBA" id="ARBA00023157"/>
    </source>
</evidence>
<feature type="chain" id="PRO_5041313090" description="subtilisin" evidence="15">
    <location>
        <begin position="22"/>
        <end position="5696"/>
    </location>
</feature>
<dbReference type="InterPro" id="IPR036116">
    <property type="entry name" value="FN3_sf"/>
</dbReference>
<evidence type="ECO:0000259" key="17">
    <source>
        <dbReference type="PROSITE" id="PS50853"/>
    </source>
</evidence>
<dbReference type="PROSITE" id="PS00135">
    <property type="entry name" value="TRYPSIN_SER"/>
    <property type="match status" value="1"/>
</dbReference>
<evidence type="ECO:0000259" key="16">
    <source>
        <dbReference type="PROSITE" id="PS50240"/>
    </source>
</evidence>
<dbReference type="GO" id="GO:0006508">
    <property type="term" value="P:proteolysis"/>
    <property type="evidence" value="ECO:0007669"/>
    <property type="project" value="UniProtKB-KW"/>
</dbReference>
<dbReference type="PROSITE" id="PS00136">
    <property type="entry name" value="SUBTILASE_ASP"/>
    <property type="match status" value="1"/>
</dbReference>
<organism evidence="19 20">
    <name type="scientific">Effrenium voratum</name>
    <dbReference type="NCBI Taxonomy" id="2562239"/>
    <lineage>
        <taxon>Eukaryota</taxon>
        <taxon>Sar</taxon>
        <taxon>Alveolata</taxon>
        <taxon>Dinophyceae</taxon>
        <taxon>Suessiales</taxon>
        <taxon>Symbiodiniaceae</taxon>
        <taxon>Effrenium</taxon>
    </lineage>
</organism>
<dbReference type="SUPFAM" id="SSF50494">
    <property type="entry name" value="Trypsin-like serine proteases"/>
    <property type="match status" value="1"/>
</dbReference>
<dbReference type="PROSITE" id="PS00137">
    <property type="entry name" value="SUBTILASE_HIS"/>
    <property type="match status" value="1"/>
</dbReference>
<dbReference type="PROSITE" id="PS50853">
    <property type="entry name" value="FN3"/>
    <property type="match status" value="3"/>
</dbReference>
<evidence type="ECO:0000256" key="12">
    <source>
        <dbReference type="PROSITE-ProRule" id="PRU01240"/>
    </source>
</evidence>
<feature type="active site" description="Charge relay system" evidence="12">
    <location>
        <position position="3575"/>
    </location>
</feature>
<dbReference type="PROSITE" id="PS00138">
    <property type="entry name" value="SUBTILASE_SER"/>
    <property type="match status" value="1"/>
</dbReference>
<dbReference type="FunFam" id="2.40.10.10:FF:000077">
    <property type="entry name" value="Predicted protein"/>
    <property type="match status" value="1"/>
</dbReference>
<dbReference type="GO" id="GO:0004252">
    <property type="term" value="F:serine-type endopeptidase activity"/>
    <property type="evidence" value="ECO:0007669"/>
    <property type="project" value="UniProtKB-UniRule"/>
</dbReference>
<evidence type="ECO:0000256" key="8">
    <source>
        <dbReference type="ARBA" id="ARBA00023136"/>
    </source>
</evidence>
<evidence type="ECO:0000256" key="2">
    <source>
        <dbReference type="ARBA" id="ARBA00022670"/>
    </source>
</evidence>
<dbReference type="SUPFAM" id="SSF52743">
    <property type="entry name" value="Subtilisin-like"/>
    <property type="match status" value="1"/>
</dbReference>
<keyword evidence="5 12" id="KW-0378">Hydrolase</keyword>
<feature type="domain" description="Peptidase S1" evidence="16">
    <location>
        <begin position="2299"/>
        <end position="2530"/>
    </location>
</feature>
<evidence type="ECO:0000256" key="15">
    <source>
        <dbReference type="SAM" id="SignalP"/>
    </source>
</evidence>
<dbReference type="InterPro" id="IPR023828">
    <property type="entry name" value="Peptidase_S8_Ser-AS"/>
</dbReference>
<sequence>MPGRVLGLLVAVFLRFRDVFGDGAVPAQSALGVRLADEDLQQGAIAGKLYIRKPIVDASSPSIDYFSVYWGSDASTKAAEDPFAISYLNSSSGPSPTCSGISCDRITIERQGSSWLIGRGMSGYQNNEQADIYLPSAGKVTVTSFRIESGWDFLFIDGAHYSGSYSYGAIEASPTGPSVISWQSDVSVTQDGWELTFEPISVPIHEVDTARMLIPPAASHVLVYSGNGFGEMQTPAFSPIHDMFVIAPPSSLTFADSSDAPHHISGPLQIAASQSTDVLRYDVFFGAGQVRGVCSGLMGFRFQPGLHLTDDCSGNGLHLKTLAAESASGPIEAAGHALVFDGTFFGVSDSSDWPMGTGSWSLVTWANPAVQPAASVRLLGKSGYNDVYGIYGDEFGIFLTWDFLPSCASYSASAGSFSCTGTSPLMRNAWTHLACTFELAELESSILKLYVNGALAQTCFVYGHADELWPVHEVTLGGHSGVFFDGMLDEVAVFQHTLTAVELNQLFTGDRVASLLPGGGMSTQLDGSVPANATTLHAVAVGQWTESEPFIIDLVDKVTPAHLPVGVDFIDSDPIRGSYGGLVTVQRALNESDISHYVAYWGASSNAKLVGYTALGSAVADGTGEVFIYVPFQAPPAGASHIVVVSAMNGGAMAGESSSAIGVALQDYAPPSVTAQEVTFTDTDPFAGQVSGEIRVTAASDETDVVSYNLYFSHNGIALQLIQKLPASGASELTHSLSGALLPASASSILVLVEGSQGEAQTGVATSGLDFNTLDSPGDIAFQDEDSGLNSLGGTITIQRAIQEASIQAYELYWAQGGALPEPTRLSLLREVPLTSGTTTTITFEMIDSYGDGWNNAYYYIRTGTGDLIAEGTFTSGYSETHTIDNVPVAETLTLTVTQGGWPSEISWTLTSGSTVLSSSTDTFPTNMPFSVSGGSPVGESGVTFSPGLLAVSLPHGTAPSADHFLVLCKLDSGAESAAAWVAISDFAPPSAVPSSIAFQDTDEGVRSIAGLITLGRAADESSITEYKVYFGSGTSEKLARDLQGLQYQLFVFAQDGTFPALNGRQPTSEGVHERLRFLQSDFGWPEAFQVGFAARWTGFFRITVQGTYSFKVLSDNGCKVWVAGDLVIDASSGAFGEEISTGQVSLPNGTHALQVDFFVANGTNATLVLEYSGQETAWAWANVSDIFYGVETNAIASISTSGTDPLAMSLGTTVLPARATHLLAVGSSPSGESEAVAVILSDYALPRAAASDVTFSDVNPMAGLYAGTVNFLRAVDEASITQYLLFWGSSASTPDSSLGSLGHYLVSLFSCSRSDLWFDGISVVDWLWFGGSANSLEDPSLTSFRAQCEQRCLSSVPGCTGFVLAVGAGLANCQFYVTDMNQLVGRPVYGYGYGDSGNTASDMCLVSRAVTGAIDLPSSEAPSGATHLVVVSAYENNSMATGAGVALVDYATISVAPASITFEDTDGSSNAVGGTVTIGAVADESEISGYVVYWGESNTSKLPGGNIGLHAEFFALQECPCHHCAVNFSSRVPFLTQSESSLLYSPSRPGGSFSAWPGLNSSELFAARWTGWLYLHADGDYQITAAADDACKLFIDGVEVLSMSASSGFSQTLVYEFMSAGLHQVELQYYQCRGASGISVSASGPATGFVDMSLWALTRHGTFARPAFLTAPKTGADVEVSIPAGTAVPGGATHLLAFAQASSGFDSLLSTSTALLDFVQPTVAAEAVSFNDVDPTPGVIQGVITIRRAQNEDRINAYKVYWGSSATDILNISNSTARRLSTSRPSCTGLSCSDIQITGSGNSWVVSRGSYDNHESADIILTGPAEIMFLELNTETCCDKLYFPQDVFSGYTTPEPLSLGDGTHAVQWVSDFSVTSGGWSFSYTYLGSSEGTSPSLIAMIPKPEHLHDLQVQLERQQLIGSHFIVKAAYDSTESDTSVAVEIQDLAPEEIPVGNLSFSDTHLAMGYIGGSLEIGQSVSGITGYRIYWGSNSTHLIAPGFAGLEGQYFYLSYSPDSIPDMDSLVPDLVKIDLQVFQAQTLSAWPGLSVEDNFAVRWTGYVKIEAAGMYRFTLDSDEGSRLFINGALVVDNDGVHGMQSSTGEISLVSGFHSLQLNYFEGLAESGMILEYSGPDTAGSRVVIPQSALRHGSLNNALIGEVVAASSSATVLDIQNLSLPEDATHLIVRAFNDQGESLTGASVELNDAFRPTSLAGAVQFVDEDPTEGLIAGTIVVEAAADPSTVSHYVIYWGSSSDVKLDQVPLAEIESTGGSGNQGSCGLKGEDTTPLRFSRNGVNGPKIVNGQDASHCEWRWQVSLRYSSGFHFCGGALISPKWVMSAAHCVDGAGSFVVVVGDYDKDSPSDAHERTHSVHRVISHESYDSYTMSHDFALIELEQEVDMTQCVGTACLPDAHVEVGQDCYITGWGTLSSGGSTPARLQEGLVIALSNTECNARYAGEILDDMLCAQGTAAGGIVDACQGDSGGPLVCQRADGRHVLHGATSWGYGCAQAQYPGVWARIASILPWIHIHTGLQSPGDSSVGNLTYNLSSQSIPSSATHLLVYTAMHGAEMESGISIPLVDYAPVDVVPSSINFTDEDASPGELGGVIHLGRASDETQVTGYAVYWGSSETQTLELLAEVSKGSGTLEIAMATNTPLPSAATHLLGFAITRAGRGLRSVSQQILDVDDTLSPGGLVFEDTDASAGLVGGTVTVQRAASTSGISAYNLYFSDGNCSTLGAQIASVAVSQSGRAPLCIEGNACSDITITQEASGRYVISRGMSGYRNDEHAKISVDGPGSVHFSRFSTEMGYDMLRVDQASFSGEALPASVALGPGPKEIEWTSDYSVTRDGWVVTFEAQGSFGDVGHTLPNGTFLPAGASRLLAFSVANGAEYRQACASTPVVDYAPPNQVAQNVWFEDEDSAGAQVAGTITILQARQHTVLLEYRIYWGMTSTTRLPNANMLLSVVASSPGTNLTAVLSATALPTNATHLLVFSASAQGEAPRPASTEIVDFNPAQETVQNLSFTDTDSAQGVVSGSAQLVRASDESTIESYNLYFSNGQQKISFVGSAPAPAGAARPSCRGDSCAQISITSVAAAYEVSRGTSYNNNEEAVIVITGPGLLRFTFFNTEAGYDFLQIMGTPYSGNQLPADIPIPASSHEIVWRSDGSVTTGGWVFQYEGTISEVLSIPVPQSTIPTGAVSLLVVTSGAGGEMDVGVTTPLEDYHPPMATPQSVQCQDQDTSIGVIQGTCTVRRAASEDGVTAYVVYWGMNATHAIEGVPMLGVVTLADSALSVDVPIAQTAIHSGASHLLAFAAGPGGVAPQGVSTLLVDNAGLTLSPSSLDILGTPNSTVTGSVTINNAGTSGVTLNVELLFDTGSAEGSSSAAGSSSSPSSSSSSSSSSAYTLPSACLQGSLPVGKNRLIFKAKADTKEARRLHAKNLESRHGAKVKSFDHLGGLAFAELKNTSLKSYCQLFVDLENDPLVAFVEEDKTWHAIGNTIQVEEDLFLSPGKKPLPRPRVGRMHRSQSASSNARSTPNDDEFDELWGLHQGNDVDIDAPEAWAIHQGLNGRVIIAVIDTGVDYNHEDLRNQMWTNPGEIPGDGIDNDDNGFVDDVYGYNFYAGNGDPMDSNGHGTHCAGTIGAEAGNSVGVAGVSWKPQIMALKFLGPNGGSTSDAIRSVDYAVQMGAQISSNSWGGGGVSEALRAAITEAANQNHLFIVAAGNDAQNNEVTPSYPCNYNLPNMICVASTDSQNDISSFSNWGTNVVHIAAPGSRIYSTYPNNGYASLSGTSMATPHVSGVAALVLDYVPTLTYRELRQLILDSAVRFDKFASKVSTGALLNAHAALVMASDHAWARLTAPTTGAVTVPAQGSATISVELGGPRLEQREYRARLRIWSLVGDILYSRLVPILYTLHEFGSGPTVGPVGLEFADVDGGRGVIAGALTITRASPEEEATFSQYHIFWADASERRMSEAPFAALDTGSLLHDDFAFFDSSFWFAADSDTWSVSEGAAVFWGPYATSHLALARRFAPPFTVKTKAKKASGALAHMVVQIGGSDASLFGVASGVRAMFLGSQKVLVASDGHHESVPCTLGTWFEVTITVRSNSVTFADNQGCPEIVIPANIETTQHIRIGADCTGDCATNGGSMWEYFEVSGGLYATFNVPVNTLIPTNATGFVAHAWNVLGLQLNGVYAPVADHRVAVRAAQPQDVRASSPSTNPTSSLMVSWTRGLLNDCSSHFQRYEVSAQDSNSDWFAVQGCQNLVNLNSQSCLATELSSDVPYQFKVRVVCSLEETQSFWSEISATAVTHPLPAAAPTQVRARLPSSSVLLVSWQTEMMNDCEFVESVVEAQVVGQSSWFRPEGCTGLTLLNSYHCTAQALIPDTSYIFRVQTSCSDPLSSSGYSSSSTPASTLASAQDWESSQRRMLSVSMTSDLDYNTVLSTPNLKQGLIARIISDTATRLNVDASKVQVEVLAGSTLSSSRRLSTVSTVFAVTVEGVDETETPDTTSSMAQGVAFAVQAETGTASEVSVSSALSLTAATAPERILWTDLGDGSVQLTWNARPLNDCSFLAWHVVALSGSSELSPAGCSNLVNLSKTSCTVSGLDQSRSYMFAVSVLCADPAASSQRSETSDAWPLSPLPGLVSAEFSEDFSALLLTFHRVVTAAELVPTTCTDAFGNVTRDALGSGITCKVIGSQMRVTLGEGASLLLGEIIHMNTARGSAAVTSRSKAPSVVSILSATPSVTQACDPVVLLLQASGAAGRALNIKWMTDRPGSLQNLLDSATEDSASSLTLSPTLLQEILATVEGDSASITVNVSVQVSNWLGQNATASAAVTLLKSASLIASIQASGPAQLVRQFDDPLELEVTTSIGSTCESNLEAKLTTTWHYRPSDSATWMTLAEAGLSDLSAMPNILRLAPYALPSGSHELRATAAFEGAVGESDSLAFSITVESPTLDFEISGPQSVGVGCGFELGATVAASHPDAVLSYQWACLQPDNCNSIANFAASAEVLDGSGYSGARLAVAPANVSQGAYTFSVTVTMHIASMPSEPSVSLQKEVSVLVEPGGPLPVEIITPWSSMDHISVQATRLAEAVVARVGSMADECKVPGSLVYKWVLATAAEPSQIVASLDTKVVLSGLATVTSISFEGNALLPSVSYVYALLRAESSSQLTQGEESATLQDAASLGISVSKSSPFVADAAPSAGLAVATPEMGEALKTKFVLSTAGWSDEDSLSLRYAFYLFPVAGSFNITVGEDGKLRSSPAFQPPLINWDDPDSAEYWVKLGGLAVRGFGSAASAESRLPSNTFVTVARARDKLGAVADSAVLGPVVQQPASLSTSDLTNVLAESQTSSDPSQILMSVQTVMSMSGSVDGESSAVTAMALDALASVTTMVDGSDETLQQMGTAVTQVIAGSAADKSSLTKAADVIESCLALASDGVSAAAGASLLGGIASIGGSSSQLDSTEVKSVSSKLTSLVSDLGQAAVKFLQAGEVQEINSVDESGEGIKMAVTKQSSAEVASLGVQMQRLSIPAGAFAGRRLDASCGEMEVQVTEWLKSNPYSYTQKVVGSEGSVAESADVFSVEITSCSFPAVVLEPVSVSLPLPSFGAGSDFVPTCARFDSSSDSWTSDGVSTSIDSASGKVTCSSTHTKTSYAVFADVARTSTTTAESEEMSSSLPSSGLSATFQVAFSAVLICAAA</sequence>
<dbReference type="InterPro" id="IPR022398">
    <property type="entry name" value="Peptidase_S8_His-AS"/>
</dbReference>
<keyword evidence="3" id="KW-0812">Transmembrane</keyword>
<dbReference type="SUPFAM" id="SSF49854">
    <property type="entry name" value="Spermadhesin, CUB domain"/>
    <property type="match status" value="1"/>
</dbReference>
<dbReference type="PANTHER" id="PTHR24252">
    <property type="entry name" value="ACROSIN-RELATED"/>
    <property type="match status" value="1"/>
</dbReference>
<keyword evidence="4 15" id="KW-0732">Signal</keyword>
<evidence type="ECO:0000313" key="19">
    <source>
        <dbReference type="EMBL" id="CAJ1389185.1"/>
    </source>
</evidence>
<dbReference type="Gene3D" id="2.60.120.200">
    <property type="match status" value="1"/>
</dbReference>
<dbReference type="InterPro" id="IPR001254">
    <property type="entry name" value="Trypsin_dom"/>
</dbReference>
<evidence type="ECO:0000256" key="5">
    <source>
        <dbReference type="ARBA" id="ARBA00022801"/>
    </source>
</evidence>
<keyword evidence="6 12" id="KW-0720">Serine protease</keyword>
<reference evidence="19" key="1">
    <citation type="submission" date="2023-08" db="EMBL/GenBank/DDBJ databases">
        <authorList>
            <person name="Chen Y."/>
            <person name="Shah S."/>
            <person name="Dougan E. K."/>
            <person name="Thang M."/>
            <person name="Chan C."/>
        </authorList>
    </citation>
    <scope>NUCLEOTIDE SEQUENCE</scope>
</reference>
<evidence type="ECO:0000256" key="13">
    <source>
        <dbReference type="RuleBase" id="RU003355"/>
    </source>
</evidence>
<dbReference type="InterPro" id="IPR009003">
    <property type="entry name" value="Peptidase_S1_PA"/>
</dbReference>
<dbReference type="SUPFAM" id="SSF56988">
    <property type="entry name" value="Anthrax protective antigen"/>
    <property type="match status" value="3"/>
</dbReference>
<evidence type="ECO:0000256" key="14">
    <source>
        <dbReference type="SAM" id="MobiDB-lite"/>
    </source>
</evidence>
<evidence type="ECO:0000256" key="11">
    <source>
        <dbReference type="ARBA" id="ARBA00023619"/>
    </source>
</evidence>
<name>A0AA36ILZ6_9DINO</name>
<feature type="signal peptide" evidence="15">
    <location>
        <begin position="1"/>
        <end position="21"/>
    </location>
</feature>
<dbReference type="CDD" id="cd00190">
    <property type="entry name" value="Tryp_SPc"/>
    <property type="match status" value="1"/>
</dbReference>
<dbReference type="PROSITE" id="PS51820">
    <property type="entry name" value="PA14"/>
    <property type="match status" value="3"/>
</dbReference>
<dbReference type="InterPro" id="IPR033116">
    <property type="entry name" value="TRYPSIN_SER"/>
</dbReference>
<keyword evidence="2 12" id="KW-0645">Protease</keyword>
<dbReference type="PROSITE" id="PS50240">
    <property type="entry name" value="TRYPSIN_DOM"/>
    <property type="match status" value="1"/>
</dbReference>
<dbReference type="InterPro" id="IPR013320">
    <property type="entry name" value="ConA-like_dom_sf"/>
</dbReference>
<gene>
    <name evidence="19" type="ORF">EVOR1521_LOCUS14857</name>
</gene>
<evidence type="ECO:0000256" key="3">
    <source>
        <dbReference type="ARBA" id="ARBA00022692"/>
    </source>
</evidence>
<evidence type="ECO:0000256" key="10">
    <source>
        <dbReference type="ARBA" id="ARBA00023529"/>
    </source>
</evidence>
<accession>A0AA36ILZ6</accession>
<dbReference type="Gene3D" id="3.40.50.200">
    <property type="entry name" value="Peptidase S8/S53 domain"/>
    <property type="match status" value="1"/>
</dbReference>
<dbReference type="Pfam" id="PF00089">
    <property type="entry name" value="Trypsin"/>
    <property type="match status" value="1"/>
</dbReference>
<protein>
    <recommendedName>
        <fullName evidence="11">subtilisin</fullName>
        <ecNumber evidence="11">3.4.21.62</ecNumber>
    </recommendedName>
</protein>
<dbReference type="InterPro" id="IPR023827">
    <property type="entry name" value="Peptidase_S8_Asp-AS"/>
</dbReference>
<dbReference type="InterPro" id="IPR035914">
    <property type="entry name" value="Sperma_CUB_dom_sf"/>
</dbReference>
<dbReference type="PRINTS" id="PR00723">
    <property type="entry name" value="SUBTILISIN"/>
</dbReference>
<feature type="domain" description="Fibronectin type-III" evidence="17">
    <location>
        <begin position="4205"/>
        <end position="4309"/>
    </location>
</feature>
<evidence type="ECO:0000256" key="1">
    <source>
        <dbReference type="ARBA" id="ARBA00004370"/>
    </source>
</evidence>
<dbReference type="InterPro" id="IPR003961">
    <property type="entry name" value="FN3_dom"/>
</dbReference>
<dbReference type="Gene3D" id="3.90.182.10">
    <property type="entry name" value="Toxin - Anthrax Protective Antigen,domain 1"/>
    <property type="match status" value="2"/>
</dbReference>
<dbReference type="InterPro" id="IPR013783">
    <property type="entry name" value="Ig-like_fold"/>
</dbReference>
<keyword evidence="9" id="KW-1015">Disulfide bond</keyword>
<dbReference type="InterPro" id="IPR000209">
    <property type="entry name" value="Peptidase_S8/S53_dom"/>
</dbReference>
<dbReference type="InterPro" id="IPR006558">
    <property type="entry name" value="LamG-like"/>
</dbReference>